<dbReference type="GO" id="GO:0030286">
    <property type="term" value="C:dynein complex"/>
    <property type="evidence" value="ECO:0007669"/>
    <property type="project" value="InterPro"/>
</dbReference>
<dbReference type="Pfam" id="PF17857">
    <property type="entry name" value="AAA_lid_1"/>
    <property type="match status" value="1"/>
</dbReference>
<reference evidence="2" key="1">
    <citation type="submission" date="2020-06" db="EMBL/GenBank/DDBJ databases">
        <title>Draft genome of Bugula neritina, a colonial animal packing powerful symbionts and potential medicines.</title>
        <authorList>
            <person name="Rayko M."/>
        </authorList>
    </citation>
    <scope>NUCLEOTIDE SEQUENCE [LARGE SCALE GENOMIC DNA]</scope>
    <source>
        <strain evidence="2">Kwan_BN1</strain>
    </source>
</reference>
<evidence type="ECO:0000259" key="1">
    <source>
        <dbReference type="Pfam" id="PF17857"/>
    </source>
</evidence>
<protein>
    <submittedName>
        <fullName evidence="2">DNAH6</fullName>
    </submittedName>
</protein>
<keyword evidence="3" id="KW-1185">Reference proteome</keyword>
<feature type="domain" description="Dynein heavy chain 3 AAA+ lid" evidence="1">
    <location>
        <begin position="133"/>
        <end position="224"/>
    </location>
</feature>
<dbReference type="Proteomes" id="UP000593567">
    <property type="component" value="Unassembled WGS sequence"/>
</dbReference>
<dbReference type="GO" id="GO:0051959">
    <property type="term" value="F:dynein light intermediate chain binding"/>
    <property type="evidence" value="ECO:0007669"/>
    <property type="project" value="InterPro"/>
</dbReference>
<comment type="caution">
    <text evidence="2">The sequence shown here is derived from an EMBL/GenBank/DDBJ whole genome shotgun (WGS) entry which is preliminary data.</text>
</comment>
<dbReference type="AlphaFoldDB" id="A0A7J7IZL3"/>
<dbReference type="InterPro" id="IPR027417">
    <property type="entry name" value="P-loop_NTPase"/>
</dbReference>
<dbReference type="FunFam" id="1.20.920.30:FF:000002">
    <property type="entry name" value="Dynein axonemal heavy chain 3"/>
    <property type="match status" value="1"/>
</dbReference>
<sequence length="230" mass="26501">MIESKLEKKRKNILGAPIGKKVVFFVDDLNMPKLDTYGSQPPLELLRQYQDFRGFYDRDKLFWREIQDVTLSAACAPPGGGRNPVTPRLIRHFAMLSIPSPNEHSLKHMFLAILNGFFHEFPQAVKQTAESIVGAAVEIYNRMSAELLPTPAKSHYVFNLRDLSKCVQGILQCDVGNVRDNKQVFRLFCHETLRVFHDRLINNEDKQYFHTMLTEMASKYFSEVCKVFDA</sequence>
<name>A0A7J7IZL3_BUGNE</name>
<dbReference type="Gene3D" id="3.40.50.300">
    <property type="entry name" value="P-loop containing nucleotide triphosphate hydrolases"/>
    <property type="match status" value="1"/>
</dbReference>
<accession>A0A7J7IZL3</accession>
<dbReference type="InterPro" id="IPR026983">
    <property type="entry name" value="DHC"/>
</dbReference>
<proteinExistence type="predicted"/>
<evidence type="ECO:0000313" key="2">
    <source>
        <dbReference type="EMBL" id="KAF6019363.1"/>
    </source>
</evidence>
<dbReference type="SUPFAM" id="SSF52540">
    <property type="entry name" value="P-loop containing nucleoside triphosphate hydrolases"/>
    <property type="match status" value="1"/>
</dbReference>
<dbReference type="PANTHER" id="PTHR22878">
    <property type="entry name" value="DYNEIN HEAVY CHAIN 6, AXONEMAL-LIKE-RELATED"/>
    <property type="match status" value="1"/>
</dbReference>
<dbReference type="GO" id="GO:0045505">
    <property type="term" value="F:dynein intermediate chain binding"/>
    <property type="evidence" value="ECO:0007669"/>
    <property type="project" value="InterPro"/>
</dbReference>
<organism evidence="2 3">
    <name type="scientific">Bugula neritina</name>
    <name type="common">Brown bryozoan</name>
    <name type="synonym">Sertularia neritina</name>
    <dbReference type="NCBI Taxonomy" id="10212"/>
    <lineage>
        <taxon>Eukaryota</taxon>
        <taxon>Metazoa</taxon>
        <taxon>Spiralia</taxon>
        <taxon>Lophotrochozoa</taxon>
        <taxon>Bryozoa</taxon>
        <taxon>Gymnolaemata</taxon>
        <taxon>Cheilostomatida</taxon>
        <taxon>Flustrina</taxon>
        <taxon>Buguloidea</taxon>
        <taxon>Bugulidae</taxon>
        <taxon>Bugula</taxon>
    </lineage>
</organism>
<evidence type="ECO:0000313" key="3">
    <source>
        <dbReference type="Proteomes" id="UP000593567"/>
    </source>
</evidence>
<gene>
    <name evidence="2" type="ORF">EB796_022330</name>
</gene>
<dbReference type="Gene3D" id="1.20.920.30">
    <property type="match status" value="1"/>
</dbReference>
<dbReference type="OrthoDB" id="5593012at2759"/>
<dbReference type="GO" id="GO:0007018">
    <property type="term" value="P:microtubule-based movement"/>
    <property type="evidence" value="ECO:0007669"/>
    <property type="project" value="InterPro"/>
</dbReference>
<dbReference type="EMBL" id="VXIV02003235">
    <property type="protein sequence ID" value="KAF6019363.1"/>
    <property type="molecule type" value="Genomic_DNA"/>
</dbReference>
<dbReference type="Pfam" id="PF12775">
    <property type="entry name" value="AAA_7"/>
    <property type="match status" value="1"/>
</dbReference>
<dbReference type="PANTHER" id="PTHR22878:SF68">
    <property type="entry name" value="DYNEIN HEAVY CHAIN 6, AXONEMAL-LIKE"/>
    <property type="match status" value="1"/>
</dbReference>
<dbReference type="InterPro" id="IPR041589">
    <property type="entry name" value="DNAH3_AAA_lid_1"/>
</dbReference>